<accession>A0A4R0R9H9</accession>
<reference evidence="1 2" key="1">
    <citation type="submission" date="2018-11" db="EMBL/GenBank/DDBJ databases">
        <title>Genome assembly of Steccherinum ochraceum LE-BIN_3174, the white-rot fungus of the Steccherinaceae family (The Residual Polyporoid clade, Polyporales, Basidiomycota).</title>
        <authorList>
            <person name="Fedorova T.V."/>
            <person name="Glazunova O.A."/>
            <person name="Landesman E.O."/>
            <person name="Moiseenko K.V."/>
            <person name="Psurtseva N.V."/>
            <person name="Savinova O.S."/>
            <person name="Shakhova N.V."/>
            <person name="Tyazhelova T.V."/>
            <person name="Vasina D.V."/>
        </authorList>
    </citation>
    <scope>NUCLEOTIDE SEQUENCE [LARGE SCALE GENOMIC DNA]</scope>
    <source>
        <strain evidence="1 2">LE-BIN_3174</strain>
    </source>
</reference>
<dbReference type="InterPro" id="IPR029058">
    <property type="entry name" value="AB_hydrolase_fold"/>
</dbReference>
<comment type="caution">
    <text evidence="1">The sequence shown here is derived from an EMBL/GenBank/DDBJ whole genome shotgun (WGS) entry which is preliminary data.</text>
</comment>
<dbReference type="Gene3D" id="3.40.50.1820">
    <property type="entry name" value="alpha/beta hydrolase"/>
    <property type="match status" value="1"/>
</dbReference>
<keyword evidence="2" id="KW-1185">Reference proteome</keyword>
<dbReference type="AlphaFoldDB" id="A0A4R0R9H9"/>
<dbReference type="SUPFAM" id="SSF53474">
    <property type="entry name" value="alpha/beta-Hydrolases"/>
    <property type="match status" value="1"/>
</dbReference>
<evidence type="ECO:0000313" key="2">
    <source>
        <dbReference type="Proteomes" id="UP000292702"/>
    </source>
</evidence>
<evidence type="ECO:0000313" key="1">
    <source>
        <dbReference type="EMBL" id="TCD61895.1"/>
    </source>
</evidence>
<dbReference type="Proteomes" id="UP000292702">
    <property type="component" value="Unassembled WGS sequence"/>
</dbReference>
<dbReference type="OrthoDB" id="3466517at2759"/>
<proteinExistence type="predicted"/>
<evidence type="ECO:0008006" key="3">
    <source>
        <dbReference type="Google" id="ProtNLM"/>
    </source>
</evidence>
<gene>
    <name evidence="1" type="ORF">EIP91_007799</name>
</gene>
<name>A0A4R0R9H9_9APHY</name>
<organism evidence="1 2">
    <name type="scientific">Steccherinum ochraceum</name>
    <dbReference type="NCBI Taxonomy" id="92696"/>
    <lineage>
        <taxon>Eukaryota</taxon>
        <taxon>Fungi</taxon>
        <taxon>Dikarya</taxon>
        <taxon>Basidiomycota</taxon>
        <taxon>Agaricomycotina</taxon>
        <taxon>Agaricomycetes</taxon>
        <taxon>Polyporales</taxon>
        <taxon>Steccherinaceae</taxon>
        <taxon>Steccherinum</taxon>
    </lineage>
</organism>
<sequence>MSETALPRLGVYAIAHESEAPVTDDYTTLVMIHGFAWCGGTFQRMIPFAKENNSRVVLINRRDYPELVSVADLGTEDNHPESEPLSPDDIAKMYSAEGVAEFMKERASDVYGLLVELIKSGRVAEKGGIALCAWSFGTQFANALLAHASSLSREEEVDVVSKMRHVGNLDMPSLFLGYPPKDGCWNPLLDMTIDPDERVKIFMRWITGYFLHGETVDELVPRDFTLDIPPTLDTMSPDDIASAMYVNPGFPGASDDVLFRAVMDFGICDKLRRQAYLNLDENDPWAHVKVRHVFGDRSAWSEFWGAECLRKEIEDERKAGRRPRQVEIVRLRGANHFGGWDQPKRTLRALLGKNPDMDD</sequence>
<dbReference type="EMBL" id="RWJN01000421">
    <property type="protein sequence ID" value="TCD61895.1"/>
    <property type="molecule type" value="Genomic_DNA"/>
</dbReference>
<protein>
    <recommendedName>
        <fullName evidence="3">AB hydrolase-1 domain-containing protein</fullName>
    </recommendedName>
</protein>